<dbReference type="PATRIC" id="fig|29486.44.peg.1160"/>
<dbReference type="GO" id="GO:0016020">
    <property type="term" value="C:membrane"/>
    <property type="evidence" value="ECO:0007669"/>
    <property type="project" value="UniProtKB-SubCell"/>
</dbReference>
<dbReference type="PIRSF" id="PIRSF002457">
    <property type="entry name" value="DASS"/>
    <property type="match status" value="1"/>
</dbReference>
<comment type="subcellular location">
    <subcellularLocation>
        <location evidence="1">Membrane</location>
        <topology evidence="1">Multi-pass membrane protein</topology>
    </subcellularLocation>
</comment>
<dbReference type="KEGG" id="yru:BD65_100"/>
<feature type="transmembrane region" description="Helical" evidence="6">
    <location>
        <begin position="323"/>
        <end position="347"/>
    </location>
</feature>
<accession>A0A085U869</accession>
<feature type="transmembrane region" description="Helical" evidence="6">
    <location>
        <begin position="294"/>
        <end position="311"/>
    </location>
</feature>
<feature type="transmembrane region" description="Helical" evidence="6">
    <location>
        <begin position="37"/>
        <end position="65"/>
    </location>
</feature>
<dbReference type="Pfam" id="PF00939">
    <property type="entry name" value="Na_sulph_symp"/>
    <property type="match status" value="1"/>
</dbReference>
<dbReference type="Proteomes" id="UP000255169">
    <property type="component" value="Unassembled WGS sequence"/>
</dbReference>
<dbReference type="GeneID" id="66879227"/>
<feature type="transmembrane region" description="Helical" evidence="6">
    <location>
        <begin position="217"/>
        <end position="240"/>
    </location>
</feature>
<reference evidence="7" key="1">
    <citation type="journal article" date="2015" name="Genome Announc.">
        <title>Complete Genome Sequence of Yersinia ruckeri Strain CSF007-82, Etiologic Agent of Red Mouth Disease in Salmonid Fish.</title>
        <authorList>
            <person name="Nelson M.C."/>
            <person name="LaPatra S.E."/>
            <person name="Welch T.J."/>
            <person name="Graf J."/>
        </authorList>
    </citation>
    <scope>NUCLEOTIDE SEQUENCE</scope>
    <source>
        <strain evidence="7">CSF007-82</strain>
    </source>
</reference>
<dbReference type="AlphaFoldDB" id="A0A085U869"/>
<dbReference type="EMBL" id="UHJG01000001">
    <property type="protein sequence ID" value="SUP99385.1"/>
    <property type="molecule type" value="Genomic_DNA"/>
</dbReference>
<evidence type="ECO:0000256" key="3">
    <source>
        <dbReference type="ARBA" id="ARBA00022692"/>
    </source>
</evidence>
<dbReference type="EMBL" id="LN681231">
    <property type="protein sequence ID" value="CEK27273.1"/>
    <property type="molecule type" value="Genomic_DNA"/>
</dbReference>
<dbReference type="KEGG" id="yrb:UGYR_00485"/>
<sequence length="470" mass="51386">MTFTKGRLGKINLILLIGISIWLYPTPDAVDPKAWGLMAIFASTVIGLIISPYPLGAMAIFSLTVSVAAGLVGIKEILAGFSEPIIWMIACAFFISRGFIKTGFGRRVGYFFIRKFGHSSLGLAYGLILTDLIFAPAMPSTSARCGGIVTPIFRSISEAYGSTPEKGTERQIGAFLMQCVFQCNAITCAMFLTSMAGNPMIAKLASEMGMTITWGSWALAASVPGIISLAIIPLLLYRFYPPVLKKTPEMRAIADKKLKEMGSMSRHEWVVLGVFICLIVLWVCGATFNIDATLTAFIGLTALLLTGTLTWDDVVAEKEAWHAMIWFSVLLTMASQLNKLGLIKWLGEIAVSWVDGMNWIPMLGILLLAYYYIHYFMASAIAHISAMYAVFVSIAISAGAPPMLSVLVFGVFSNLYMATTHYSGGPAPILFGCNYVPLSTWWKVGFLLSLVIIPVWLIIGGLWWKMIGHW</sequence>
<keyword evidence="4 6" id="KW-1133">Transmembrane helix</keyword>
<feature type="transmembrane region" description="Helical" evidence="6">
    <location>
        <begin position="269"/>
        <end position="288"/>
    </location>
</feature>
<dbReference type="OrthoDB" id="3170849at2"/>
<gene>
    <name evidence="8" type="primary">ybhI</name>
    <name evidence="7" type="ORF">CSF007_7585</name>
    <name evidence="8" type="ORF">NCTC10476_00615</name>
</gene>
<dbReference type="InterPro" id="IPR001898">
    <property type="entry name" value="SLC13A/DASS"/>
</dbReference>
<feature type="transmembrane region" description="Helical" evidence="6">
    <location>
        <begin position="388"/>
        <end position="412"/>
    </location>
</feature>
<keyword evidence="3 6" id="KW-0812">Transmembrane</keyword>
<evidence type="ECO:0000313" key="9">
    <source>
        <dbReference type="Proteomes" id="UP000255169"/>
    </source>
</evidence>
<evidence type="ECO:0000256" key="2">
    <source>
        <dbReference type="ARBA" id="ARBA00007349"/>
    </source>
</evidence>
<feature type="transmembrane region" description="Helical" evidence="6">
    <location>
        <begin position="175"/>
        <end position="197"/>
    </location>
</feature>
<organism evidence="8 9">
    <name type="scientific">Yersinia ruckeri</name>
    <dbReference type="NCBI Taxonomy" id="29486"/>
    <lineage>
        <taxon>Bacteria</taxon>
        <taxon>Pseudomonadati</taxon>
        <taxon>Pseudomonadota</taxon>
        <taxon>Gammaproteobacteria</taxon>
        <taxon>Enterobacterales</taxon>
        <taxon>Yersiniaceae</taxon>
        <taxon>Yersinia</taxon>
    </lineage>
</organism>
<feature type="transmembrane region" description="Helical" evidence="6">
    <location>
        <begin position="359"/>
        <end position="376"/>
    </location>
</feature>
<feature type="transmembrane region" description="Helical" evidence="6">
    <location>
        <begin position="77"/>
        <end position="96"/>
    </location>
</feature>
<keyword evidence="9" id="KW-1185">Reference proteome</keyword>
<evidence type="ECO:0000256" key="1">
    <source>
        <dbReference type="ARBA" id="ARBA00004141"/>
    </source>
</evidence>
<dbReference type="eggNOG" id="COG0471">
    <property type="taxonomic scope" value="Bacteria"/>
</dbReference>
<dbReference type="PANTHER" id="PTHR42826">
    <property type="entry name" value="DICARBOXYLATE TRANSPORTER 2.1, CHLOROPLASTIC"/>
    <property type="match status" value="1"/>
</dbReference>
<evidence type="ECO:0000256" key="4">
    <source>
        <dbReference type="ARBA" id="ARBA00022989"/>
    </source>
</evidence>
<evidence type="ECO:0000313" key="8">
    <source>
        <dbReference type="EMBL" id="SUP99385.1"/>
    </source>
</evidence>
<keyword evidence="5 6" id="KW-0472">Membrane</keyword>
<dbReference type="NCBIfam" id="TIGR00785">
    <property type="entry name" value="dass"/>
    <property type="match status" value="1"/>
</dbReference>
<feature type="transmembrane region" description="Helical" evidence="6">
    <location>
        <begin position="444"/>
        <end position="464"/>
    </location>
</feature>
<feature type="transmembrane region" description="Helical" evidence="6">
    <location>
        <begin position="7"/>
        <end position="25"/>
    </location>
</feature>
<comment type="similarity">
    <text evidence="2">Belongs to the SLC13A/DASS transporter (TC 2.A.47) family. DIT1 subfamily.</text>
</comment>
<dbReference type="GO" id="GO:0022857">
    <property type="term" value="F:transmembrane transporter activity"/>
    <property type="evidence" value="ECO:0007669"/>
    <property type="project" value="InterPro"/>
</dbReference>
<reference evidence="8 9" key="2">
    <citation type="submission" date="2018-06" db="EMBL/GenBank/DDBJ databases">
        <authorList>
            <consortium name="Pathogen Informatics"/>
            <person name="Doyle S."/>
        </authorList>
    </citation>
    <scope>NUCLEOTIDE SEQUENCE [LARGE SCALE GENOMIC DNA]</scope>
    <source>
        <strain evidence="8 9">NCTC10476</strain>
    </source>
</reference>
<evidence type="ECO:0000256" key="5">
    <source>
        <dbReference type="ARBA" id="ARBA00023136"/>
    </source>
</evidence>
<proteinExistence type="inferred from homology"/>
<protein>
    <submittedName>
        <fullName evidence="7 8">Membrane transport protein</fullName>
    </submittedName>
</protein>
<evidence type="ECO:0000313" key="7">
    <source>
        <dbReference type="EMBL" id="CEK27273.1"/>
    </source>
</evidence>
<dbReference type="InterPro" id="IPR030676">
    <property type="entry name" value="CitT-rel"/>
</dbReference>
<name>A0A085U869_YERRU</name>
<dbReference type="RefSeq" id="WP_004720582.1">
    <property type="nucleotide sequence ID" value="NZ_CABIHR010000031.1"/>
</dbReference>
<evidence type="ECO:0000256" key="6">
    <source>
        <dbReference type="SAM" id="Phobius"/>
    </source>
</evidence>